<proteinExistence type="predicted"/>
<feature type="domain" description="Radical SAM core" evidence="5">
    <location>
        <begin position="14"/>
        <end position="228"/>
    </location>
</feature>
<keyword evidence="4" id="KW-0411">Iron-sulfur</keyword>
<evidence type="ECO:0000256" key="2">
    <source>
        <dbReference type="ARBA" id="ARBA00022723"/>
    </source>
</evidence>
<accession>D5UK66</accession>
<protein>
    <submittedName>
        <fullName evidence="6">Radical SAM domain protein</fullName>
    </submittedName>
</protein>
<gene>
    <name evidence="6" type="ordered locus">Cfla_0899</name>
</gene>
<dbReference type="PANTHER" id="PTHR11228">
    <property type="entry name" value="RADICAL SAM DOMAIN PROTEIN"/>
    <property type="match status" value="1"/>
</dbReference>
<dbReference type="PANTHER" id="PTHR11228:SF7">
    <property type="entry name" value="PQQA PEPTIDE CYCLASE"/>
    <property type="match status" value="1"/>
</dbReference>
<dbReference type="Pfam" id="PF04055">
    <property type="entry name" value="Radical_SAM"/>
    <property type="match status" value="1"/>
</dbReference>
<dbReference type="GO" id="GO:0003824">
    <property type="term" value="F:catalytic activity"/>
    <property type="evidence" value="ECO:0007669"/>
    <property type="project" value="InterPro"/>
</dbReference>
<dbReference type="HOGENOM" id="CLU_009273_4_2_11"/>
<keyword evidence="1" id="KW-0949">S-adenosyl-L-methionine</keyword>
<dbReference type="Proteomes" id="UP000000849">
    <property type="component" value="Chromosome"/>
</dbReference>
<dbReference type="SUPFAM" id="SSF102114">
    <property type="entry name" value="Radical SAM enzymes"/>
    <property type="match status" value="1"/>
</dbReference>
<dbReference type="OrthoDB" id="9782387at2"/>
<evidence type="ECO:0000256" key="1">
    <source>
        <dbReference type="ARBA" id="ARBA00022691"/>
    </source>
</evidence>
<dbReference type="GO" id="GO:0051536">
    <property type="term" value="F:iron-sulfur cluster binding"/>
    <property type="evidence" value="ECO:0007669"/>
    <property type="project" value="UniProtKB-KW"/>
</dbReference>
<dbReference type="SFLD" id="SFLDS00029">
    <property type="entry name" value="Radical_SAM"/>
    <property type="match status" value="1"/>
</dbReference>
<evidence type="ECO:0000256" key="3">
    <source>
        <dbReference type="ARBA" id="ARBA00023004"/>
    </source>
</evidence>
<dbReference type="InterPro" id="IPR013785">
    <property type="entry name" value="Aldolase_TIM"/>
</dbReference>
<dbReference type="STRING" id="446466.Cfla_0899"/>
<evidence type="ECO:0000259" key="5">
    <source>
        <dbReference type="PROSITE" id="PS51918"/>
    </source>
</evidence>
<dbReference type="EMBL" id="CP001964">
    <property type="protein sequence ID" value="ADG73808.1"/>
    <property type="molecule type" value="Genomic_DNA"/>
</dbReference>
<evidence type="ECO:0000256" key="4">
    <source>
        <dbReference type="ARBA" id="ARBA00023014"/>
    </source>
</evidence>
<dbReference type="InterPro" id="IPR058240">
    <property type="entry name" value="rSAM_sf"/>
</dbReference>
<evidence type="ECO:0000313" key="6">
    <source>
        <dbReference type="EMBL" id="ADG73808.1"/>
    </source>
</evidence>
<keyword evidence="7" id="KW-1185">Reference proteome</keyword>
<keyword evidence="3" id="KW-0408">Iron</keyword>
<dbReference type="RefSeq" id="WP_013116142.1">
    <property type="nucleotide sequence ID" value="NC_014151.1"/>
</dbReference>
<dbReference type="KEGG" id="cfl:Cfla_0899"/>
<dbReference type="eggNOG" id="COG0535">
    <property type="taxonomic scope" value="Bacteria"/>
</dbReference>
<reference evidence="6 7" key="1">
    <citation type="journal article" date="2010" name="Stand. Genomic Sci.">
        <title>Complete genome sequence of Cellulomonas flavigena type strain (134).</title>
        <authorList>
            <person name="Abt B."/>
            <person name="Foster B."/>
            <person name="Lapidus A."/>
            <person name="Clum A."/>
            <person name="Sun H."/>
            <person name="Pukall R."/>
            <person name="Lucas S."/>
            <person name="Glavina Del Rio T."/>
            <person name="Nolan M."/>
            <person name="Tice H."/>
            <person name="Cheng J.F."/>
            <person name="Pitluck S."/>
            <person name="Liolios K."/>
            <person name="Ivanova N."/>
            <person name="Mavromatis K."/>
            <person name="Ovchinnikova G."/>
            <person name="Pati A."/>
            <person name="Goodwin L."/>
            <person name="Chen A."/>
            <person name="Palaniappan K."/>
            <person name="Land M."/>
            <person name="Hauser L."/>
            <person name="Chang Y.J."/>
            <person name="Jeffries C.D."/>
            <person name="Rohde M."/>
            <person name="Goker M."/>
            <person name="Woyke T."/>
            <person name="Bristow J."/>
            <person name="Eisen J.A."/>
            <person name="Markowitz V."/>
            <person name="Hugenholtz P."/>
            <person name="Kyrpides N.C."/>
            <person name="Klenk H.P."/>
        </authorList>
    </citation>
    <scope>NUCLEOTIDE SEQUENCE [LARGE SCALE GENOMIC DNA]</scope>
    <source>
        <strain evidence="7">ATCC 482 / DSM 20109 / BCRC 11376 / JCM 18109 / NBRC 3775 / NCIMB 8073 / NRS 134</strain>
    </source>
</reference>
<name>D5UK66_CELFN</name>
<dbReference type="SFLD" id="SFLDG01067">
    <property type="entry name" value="SPASM/twitch_domain_containing"/>
    <property type="match status" value="1"/>
</dbReference>
<evidence type="ECO:0000313" key="7">
    <source>
        <dbReference type="Proteomes" id="UP000000849"/>
    </source>
</evidence>
<dbReference type="CDD" id="cd01335">
    <property type="entry name" value="Radical_SAM"/>
    <property type="match status" value="1"/>
</dbReference>
<dbReference type="GO" id="GO:0046872">
    <property type="term" value="F:metal ion binding"/>
    <property type="evidence" value="ECO:0007669"/>
    <property type="project" value="UniProtKB-KW"/>
</dbReference>
<dbReference type="Gene3D" id="3.20.20.70">
    <property type="entry name" value="Aldolase class I"/>
    <property type="match status" value="1"/>
</dbReference>
<sequence length="345" mass="36541">MSPAGAAGDVVGPPGGRGILQIHPTRRCNLRCRHCYSRSGPDVDEALTTALVRSVVEDAAALGYGVLGVSGGEPLLHPGLGELLRTARGAGMRTTVTTNGMLLTPRRVDELAGWVDVLAISLDGAPDSHVAMRGDPRAFTRMAGRLEHLAASGTAFGFVFTLTQRNVHELDWVVRFAREVGAGLVHVHPLEPEGYALDNLPGAVPDVVELGFAAVEALRVSQEACGPALQIDVVSRRTLLSDPARFLALDAPPDGPLGSWLSPLVLETDGTVVPLTYGFPRRHALGDVHTARLVDLAAQWDAAPLLDVLRATHDRLTAPDGPPLTSWYTEVLTTARDRVEVGAGT</sequence>
<dbReference type="InterPro" id="IPR050377">
    <property type="entry name" value="Radical_SAM_PqqE_MftC-like"/>
</dbReference>
<keyword evidence="2" id="KW-0479">Metal-binding</keyword>
<dbReference type="InterPro" id="IPR007197">
    <property type="entry name" value="rSAM"/>
</dbReference>
<organism evidence="6 7">
    <name type="scientific">Cellulomonas flavigena (strain ATCC 482 / DSM 20109 / BCRC 11376 / JCM 18109 / NBRC 3775 / NCIMB 8073 / NRS 134)</name>
    <dbReference type="NCBI Taxonomy" id="446466"/>
    <lineage>
        <taxon>Bacteria</taxon>
        <taxon>Bacillati</taxon>
        <taxon>Actinomycetota</taxon>
        <taxon>Actinomycetes</taxon>
        <taxon>Micrococcales</taxon>
        <taxon>Cellulomonadaceae</taxon>
        <taxon>Cellulomonas</taxon>
    </lineage>
</organism>
<dbReference type="PROSITE" id="PS51918">
    <property type="entry name" value="RADICAL_SAM"/>
    <property type="match status" value="1"/>
</dbReference>
<dbReference type="AlphaFoldDB" id="D5UK66"/>